<proteinExistence type="predicted"/>
<dbReference type="EMBL" id="CAWUHB010000006">
    <property type="protein sequence ID" value="CAK7212980.1"/>
    <property type="molecule type" value="Genomic_DNA"/>
</dbReference>
<keyword evidence="2" id="KW-0472">Membrane</keyword>
<keyword evidence="2" id="KW-0812">Transmembrane</keyword>
<accession>A0ABP0B0A5</accession>
<feature type="compositionally biased region" description="Low complexity" evidence="1">
    <location>
        <begin position="358"/>
        <end position="367"/>
    </location>
</feature>
<evidence type="ECO:0000313" key="3">
    <source>
        <dbReference type="EMBL" id="CAK7212980.1"/>
    </source>
</evidence>
<dbReference type="CDD" id="cd12841">
    <property type="entry name" value="TM_EphA1"/>
    <property type="match status" value="1"/>
</dbReference>
<evidence type="ECO:0000313" key="4">
    <source>
        <dbReference type="Proteomes" id="UP001642405"/>
    </source>
</evidence>
<feature type="compositionally biased region" description="Low complexity" evidence="1">
    <location>
        <begin position="139"/>
        <end position="164"/>
    </location>
</feature>
<feature type="transmembrane region" description="Helical" evidence="2">
    <location>
        <begin position="180"/>
        <end position="203"/>
    </location>
</feature>
<name>A0ABP0B0A5_9PEZI</name>
<dbReference type="PANTHER" id="PTHR16861">
    <property type="entry name" value="GLYCOPROTEIN 38"/>
    <property type="match status" value="1"/>
</dbReference>
<feature type="region of interest" description="Disordered" evidence="1">
    <location>
        <begin position="214"/>
        <end position="375"/>
    </location>
</feature>
<dbReference type="PANTHER" id="PTHR16861:SF4">
    <property type="entry name" value="SH3 DOMAIN PROTEIN (AFU_ORTHOLOGUE AFUA_1G13610)"/>
    <property type="match status" value="1"/>
</dbReference>
<dbReference type="Proteomes" id="UP001642405">
    <property type="component" value="Unassembled WGS sequence"/>
</dbReference>
<gene>
    <name evidence="3" type="ORF">SCUCBS95973_001644</name>
</gene>
<keyword evidence="2" id="KW-1133">Transmembrane helix</keyword>
<organism evidence="3 4">
    <name type="scientific">Sporothrix curviconia</name>
    <dbReference type="NCBI Taxonomy" id="1260050"/>
    <lineage>
        <taxon>Eukaryota</taxon>
        <taxon>Fungi</taxon>
        <taxon>Dikarya</taxon>
        <taxon>Ascomycota</taxon>
        <taxon>Pezizomycotina</taxon>
        <taxon>Sordariomycetes</taxon>
        <taxon>Sordariomycetidae</taxon>
        <taxon>Ophiostomatales</taxon>
        <taxon>Ophiostomataceae</taxon>
        <taxon>Sporothrix</taxon>
    </lineage>
</organism>
<protein>
    <recommendedName>
        <fullName evidence="5">Mid2 domain-containing protein</fullName>
    </recommendedName>
</protein>
<evidence type="ECO:0008006" key="5">
    <source>
        <dbReference type="Google" id="ProtNLM"/>
    </source>
</evidence>
<reference evidence="3 4" key="1">
    <citation type="submission" date="2024-01" db="EMBL/GenBank/DDBJ databases">
        <authorList>
            <person name="Allen C."/>
            <person name="Tagirdzhanova G."/>
        </authorList>
    </citation>
    <scope>NUCLEOTIDE SEQUENCE [LARGE SCALE GENOMIC DNA]</scope>
</reference>
<evidence type="ECO:0000256" key="1">
    <source>
        <dbReference type="SAM" id="MobiDB-lite"/>
    </source>
</evidence>
<keyword evidence="4" id="KW-1185">Reference proteome</keyword>
<feature type="compositionally biased region" description="Low complexity" evidence="1">
    <location>
        <begin position="231"/>
        <end position="243"/>
    </location>
</feature>
<feature type="compositionally biased region" description="Low complexity" evidence="1">
    <location>
        <begin position="255"/>
        <end position="274"/>
    </location>
</feature>
<sequence>MTDYFDDYFFTSNVSDHTCPGFGSNVCKPPNACARDPNTGRRYCCDVKDVCWTLTETCANDGSTTDCGTGSTTWCCIYSREECTATKNQVNVCWSTHHDILNNITNKVLNDTYSSLSKAHPSATTWSFEPLALIAETAPPTSSATSSGDTSATSSAPSAAATATNGGHESSVIRKTTGGAIAGIVIGSIAGVALIAGIIFFLWRRARNKQAAAGSYQVPGSGPAPGGIPDSSGAAAMSGAASGLDDKPRYAGAPNFGANNDNSNNNNNNGYYANTPSPMPPSTAAVSELHGDNVPPPQELPASTTFGAIPSELSATSPSVPTAYAGSSSSNHGSPAPGNGAAEPASTDVSPELAYQRPYQATPAQQQSPPPVHQQ</sequence>
<feature type="compositionally biased region" description="Polar residues" evidence="1">
    <location>
        <begin position="313"/>
        <end position="333"/>
    </location>
</feature>
<feature type="region of interest" description="Disordered" evidence="1">
    <location>
        <begin position="139"/>
        <end position="171"/>
    </location>
</feature>
<evidence type="ECO:0000256" key="2">
    <source>
        <dbReference type="SAM" id="Phobius"/>
    </source>
</evidence>
<comment type="caution">
    <text evidence="3">The sequence shown here is derived from an EMBL/GenBank/DDBJ whole genome shotgun (WGS) entry which is preliminary data.</text>
</comment>